<evidence type="ECO:0000313" key="2">
    <source>
        <dbReference type="Proteomes" id="UP000198287"/>
    </source>
</evidence>
<organism evidence="1 2">
    <name type="scientific">Folsomia candida</name>
    <name type="common">Springtail</name>
    <dbReference type="NCBI Taxonomy" id="158441"/>
    <lineage>
        <taxon>Eukaryota</taxon>
        <taxon>Metazoa</taxon>
        <taxon>Ecdysozoa</taxon>
        <taxon>Arthropoda</taxon>
        <taxon>Hexapoda</taxon>
        <taxon>Collembola</taxon>
        <taxon>Entomobryomorpha</taxon>
        <taxon>Isotomoidea</taxon>
        <taxon>Isotomidae</taxon>
        <taxon>Proisotominae</taxon>
        <taxon>Folsomia</taxon>
    </lineage>
</organism>
<dbReference type="STRING" id="158441.A0A226EGR0"/>
<dbReference type="GO" id="GO:0005634">
    <property type="term" value="C:nucleus"/>
    <property type="evidence" value="ECO:0007669"/>
    <property type="project" value="TreeGrafter"/>
</dbReference>
<dbReference type="Proteomes" id="UP000198287">
    <property type="component" value="Unassembled WGS sequence"/>
</dbReference>
<dbReference type="GO" id="GO:0008418">
    <property type="term" value="F:protein-N-terminal asparagine amidohydrolase activity"/>
    <property type="evidence" value="ECO:0007669"/>
    <property type="project" value="InterPro"/>
</dbReference>
<name>A0A226EGR0_FOLCA</name>
<evidence type="ECO:0000313" key="1">
    <source>
        <dbReference type="EMBL" id="OXA55931.1"/>
    </source>
</evidence>
<proteinExistence type="predicted"/>
<reference evidence="1 2" key="1">
    <citation type="submission" date="2015-12" db="EMBL/GenBank/DDBJ databases">
        <title>The genome of Folsomia candida.</title>
        <authorList>
            <person name="Faddeeva A."/>
            <person name="Derks M.F."/>
            <person name="Anvar Y."/>
            <person name="Smit S."/>
            <person name="Van Straalen N."/>
            <person name="Roelofs D."/>
        </authorList>
    </citation>
    <scope>NUCLEOTIDE SEQUENCE [LARGE SCALE GENOMIC DNA]</scope>
    <source>
        <strain evidence="1 2">VU population</strain>
        <tissue evidence="1">Whole body</tissue>
    </source>
</reference>
<dbReference type="PANTHER" id="PTHR12498:SF0">
    <property type="entry name" value="PROTEIN N-TERMINAL ASPARAGINE AMIDOHYDROLASE"/>
    <property type="match status" value="1"/>
</dbReference>
<protein>
    <submittedName>
        <fullName evidence="1">Protein N-terminal asparagine amidohydrolase</fullName>
    </submittedName>
</protein>
<gene>
    <name evidence="1" type="ORF">Fcan01_09725</name>
</gene>
<sequence>MVLLIGGVKVDEIPTDSRSLYHMYPHLKETASQVASTPPKQIGPVGLLYVSQREFGVCSPHDKNIAIMGTDDCTTCLAVVLRHPTTGAVAVGHFEAICVDGITSMLSRIQDLSLGYFEQGPVHMHLVGSFGDSRGYSEDVIFSLLQYVSKEPCEVELVTACIGQLNTIIRGDTPWPILYGVGINIKTGEIFPATFPDKGPDLPLRHSRIFSGSPALLEIYDYQSCLLRIGPFHYEPLRCANIMLQESDEFILQHLTTSPEVEPAHIVNEIKNTLRHIQEHPFPEITIFTDNRPRYYRKEETGQWTLVRLDPFRYESTN</sequence>
<keyword evidence="1" id="KW-0378">Hydrolase</keyword>
<dbReference type="PANTHER" id="PTHR12498">
    <property type="entry name" value="N-TERMINAL ASPARAGINE AMIDOHYDROLASE"/>
    <property type="match status" value="1"/>
</dbReference>
<accession>A0A226EGR0</accession>
<comment type="caution">
    <text evidence="1">The sequence shown here is derived from an EMBL/GenBank/DDBJ whole genome shotgun (WGS) entry which is preliminary data.</text>
</comment>
<dbReference type="OrthoDB" id="539995at2759"/>
<dbReference type="Pfam" id="PF14736">
    <property type="entry name" value="N_Asn_amidohyd"/>
    <property type="match status" value="1"/>
</dbReference>
<dbReference type="GO" id="GO:0006511">
    <property type="term" value="P:ubiquitin-dependent protein catabolic process"/>
    <property type="evidence" value="ECO:0007669"/>
    <property type="project" value="TreeGrafter"/>
</dbReference>
<dbReference type="OMA" id="WRETFPM"/>
<dbReference type="AlphaFoldDB" id="A0A226EGR0"/>
<dbReference type="InterPro" id="IPR026750">
    <property type="entry name" value="NTAN1"/>
</dbReference>
<dbReference type="EMBL" id="LNIX01000004">
    <property type="protein sequence ID" value="OXA55931.1"/>
    <property type="molecule type" value="Genomic_DNA"/>
</dbReference>
<keyword evidence="2" id="KW-1185">Reference proteome</keyword>